<dbReference type="EMBL" id="CP014136">
    <property type="protein sequence ID" value="ATA21037.1"/>
    <property type="molecule type" value="Genomic_DNA"/>
</dbReference>
<name>A0A250B4H4_9GAMM</name>
<dbReference type="AlphaFoldDB" id="A0A250B4H4"/>
<evidence type="ECO:0000313" key="3">
    <source>
        <dbReference type="Proteomes" id="UP000217182"/>
    </source>
</evidence>
<dbReference type="KEGG" id="gqu:AWC35_17745"/>
<keyword evidence="1" id="KW-0472">Membrane</keyword>
<protein>
    <submittedName>
        <fullName evidence="2">Uncharacterized protein</fullName>
    </submittedName>
</protein>
<evidence type="ECO:0000313" key="2">
    <source>
        <dbReference type="EMBL" id="ATA21037.1"/>
    </source>
</evidence>
<organism evidence="2 3">
    <name type="scientific">Gibbsiella quercinecans</name>
    <dbReference type="NCBI Taxonomy" id="929813"/>
    <lineage>
        <taxon>Bacteria</taxon>
        <taxon>Pseudomonadati</taxon>
        <taxon>Pseudomonadota</taxon>
        <taxon>Gammaproteobacteria</taxon>
        <taxon>Enterobacterales</taxon>
        <taxon>Yersiniaceae</taxon>
        <taxon>Gibbsiella</taxon>
    </lineage>
</organism>
<proteinExistence type="predicted"/>
<feature type="transmembrane region" description="Helical" evidence="1">
    <location>
        <begin position="21"/>
        <end position="37"/>
    </location>
</feature>
<dbReference type="Proteomes" id="UP000217182">
    <property type="component" value="Chromosome"/>
</dbReference>
<reference evidence="2 3" key="1">
    <citation type="submission" date="2016-01" db="EMBL/GenBank/DDBJ databases">
        <authorList>
            <person name="Oliw E.H."/>
        </authorList>
    </citation>
    <scope>NUCLEOTIDE SEQUENCE [LARGE SCALE GENOMIC DNA]</scope>
    <source>
        <strain evidence="2 3">FRB97</strain>
    </source>
</reference>
<evidence type="ECO:0000256" key="1">
    <source>
        <dbReference type="SAM" id="Phobius"/>
    </source>
</evidence>
<dbReference type="RefSeq" id="WP_095847623.1">
    <property type="nucleotide sequence ID" value="NZ_CP014136.1"/>
</dbReference>
<accession>A0A250B4H4</accession>
<feature type="transmembrane region" description="Helical" evidence="1">
    <location>
        <begin position="80"/>
        <end position="101"/>
    </location>
</feature>
<keyword evidence="1" id="KW-0812">Transmembrane</keyword>
<feature type="transmembrane region" description="Helical" evidence="1">
    <location>
        <begin position="43"/>
        <end position="59"/>
    </location>
</feature>
<sequence>MMIYSSREDAIADNYFNKINVLSFSTSIPASITILTLEHPQPIAWFFLGITTLFALKEGKGYKKISHSYVAKYKGLMGNIALLRKMNLFCISIVILTFIALGELSLESVYQLTGFKISDL</sequence>
<gene>
    <name evidence="2" type="ORF">AWC35_17745</name>
</gene>
<keyword evidence="3" id="KW-1185">Reference proteome</keyword>
<keyword evidence="1" id="KW-1133">Transmembrane helix</keyword>
<dbReference type="OrthoDB" id="6890132at2"/>